<reference evidence="2" key="1">
    <citation type="journal article" date="2021" name="PeerJ">
        <title>Extensive microbial diversity within the chicken gut microbiome revealed by metagenomics and culture.</title>
        <authorList>
            <person name="Gilroy R."/>
            <person name="Ravi A."/>
            <person name="Getino M."/>
            <person name="Pursley I."/>
            <person name="Horton D.L."/>
            <person name="Alikhan N.F."/>
            <person name="Baker D."/>
            <person name="Gharbi K."/>
            <person name="Hall N."/>
            <person name="Watson M."/>
            <person name="Adriaenssens E.M."/>
            <person name="Foster-Nyarko E."/>
            <person name="Jarju S."/>
            <person name="Secka A."/>
            <person name="Antonio M."/>
            <person name="Oren A."/>
            <person name="Chaudhuri R.R."/>
            <person name="La Ragione R."/>
            <person name="Hildebrand F."/>
            <person name="Pallen M.J."/>
        </authorList>
    </citation>
    <scope>NUCLEOTIDE SEQUENCE</scope>
    <source>
        <strain evidence="2">ChiHejej3B27-2180</strain>
    </source>
</reference>
<keyword evidence="1" id="KW-1133">Transmembrane helix</keyword>
<name>A0A9D1QQJ1_9LACO</name>
<dbReference type="AlphaFoldDB" id="A0A9D1QQJ1"/>
<evidence type="ECO:0000313" key="2">
    <source>
        <dbReference type="EMBL" id="HIW70929.1"/>
    </source>
</evidence>
<evidence type="ECO:0000313" key="3">
    <source>
        <dbReference type="Proteomes" id="UP000886878"/>
    </source>
</evidence>
<organism evidence="2 3">
    <name type="scientific">Candidatus Limosilactobacillus merdipullorum</name>
    <dbReference type="NCBI Taxonomy" id="2838653"/>
    <lineage>
        <taxon>Bacteria</taxon>
        <taxon>Bacillati</taxon>
        <taxon>Bacillota</taxon>
        <taxon>Bacilli</taxon>
        <taxon>Lactobacillales</taxon>
        <taxon>Lactobacillaceae</taxon>
        <taxon>Limosilactobacillus</taxon>
    </lineage>
</organism>
<dbReference type="Proteomes" id="UP000886878">
    <property type="component" value="Unassembled WGS sequence"/>
</dbReference>
<gene>
    <name evidence="2" type="ORF">H9876_06155</name>
</gene>
<comment type="caution">
    <text evidence="2">The sequence shown here is derived from an EMBL/GenBank/DDBJ whole genome shotgun (WGS) entry which is preliminary data.</text>
</comment>
<feature type="transmembrane region" description="Helical" evidence="1">
    <location>
        <begin position="79"/>
        <end position="98"/>
    </location>
</feature>
<feature type="transmembrane region" description="Helical" evidence="1">
    <location>
        <begin position="273"/>
        <end position="296"/>
    </location>
</feature>
<feature type="transmembrane region" description="Helical" evidence="1">
    <location>
        <begin position="47"/>
        <end position="67"/>
    </location>
</feature>
<keyword evidence="1" id="KW-0812">Transmembrane</keyword>
<protein>
    <submittedName>
        <fullName evidence="2">Uncharacterized protein</fullName>
    </submittedName>
</protein>
<dbReference type="EMBL" id="DXGK01000131">
    <property type="protein sequence ID" value="HIW70929.1"/>
    <property type="molecule type" value="Genomic_DNA"/>
</dbReference>
<reference evidence="2" key="2">
    <citation type="submission" date="2021-04" db="EMBL/GenBank/DDBJ databases">
        <authorList>
            <person name="Gilroy R."/>
        </authorList>
    </citation>
    <scope>NUCLEOTIDE SEQUENCE</scope>
    <source>
        <strain evidence="2">ChiHejej3B27-2180</strain>
    </source>
</reference>
<feature type="transmembrane region" description="Helical" evidence="1">
    <location>
        <begin position="169"/>
        <end position="189"/>
    </location>
</feature>
<feature type="transmembrane region" description="Helical" evidence="1">
    <location>
        <begin position="144"/>
        <end position="162"/>
    </location>
</feature>
<accession>A0A9D1QQJ1</accession>
<feature type="transmembrane region" description="Helical" evidence="1">
    <location>
        <begin position="6"/>
        <end position="26"/>
    </location>
</feature>
<feature type="transmembrane region" description="Helical" evidence="1">
    <location>
        <begin position="110"/>
        <end position="132"/>
    </location>
</feature>
<keyword evidence="1" id="KW-0472">Membrane</keyword>
<evidence type="ECO:0000256" key="1">
    <source>
        <dbReference type="SAM" id="Phobius"/>
    </source>
</evidence>
<proteinExistence type="predicted"/>
<feature type="transmembrane region" description="Helical" evidence="1">
    <location>
        <begin position="209"/>
        <end position="227"/>
    </location>
</feature>
<sequence length="297" mass="32436">MKQWWHRPLVIVANLPLIILALRWNWLNGVRLAGMVPAKFTFDSEMMWLLFGAACFALNVWNLLVGFHQDEEIVNRAHYRTALYCFAGVLVVGLVVCWTKPDQLIVPQKLTWLPFIAACLLTGQALAGNYLLTATTDGDDHPKLTWPTLTWLAAALLTCASNTAKTFDAVAVLIVVILLAGNAVNLKILLTGNGTVRHPAYQLATGASLAAWLGLATILLSWCWCLLTGRWAGLLYFVMVVDLMIIAAASQLATVIDLREVHGVRAEHGHRLLLSGAILAVLIELITAGVLTVLAVK</sequence>
<feature type="transmembrane region" description="Helical" evidence="1">
    <location>
        <begin position="234"/>
        <end position="253"/>
    </location>
</feature>